<dbReference type="EMBL" id="VTUZ01000052">
    <property type="protein sequence ID" value="KAA0998896.1"/>
    <property type="molecule type" value="Genomic_DNA"/>
</dbReference>
<dbReference type="InterPro" id="IPR053145">
    <property type="entry name" value="AB_hydrolase_Est10"/>
</dbReference>
<dbReference type="Pfam" id="PF12146">
    <property type="entry name" value="Hydrolase_4"/>
    <property type="match status" value="1"/>
</dbReference>
<feature type="region of interest" description="Disordered" evidence="1">
    <location>
        <begin position="15"/>
        <end position="58"/>
    </location>
</feature>
<keyword evidence="4" id="KW-1185">Reference proteome</keyword>
<dbReference type="GO" id="GO:0052689">
    <property type="term" value="F:carboxylic ester hydrolase activity"/>
    <property type="evidence" value="ECO:0007669"/>
    <property type="project" value="TreeGrafter"/>
</dbReference>
<protein>
    <submittedName>
        <fullName evidence="3">Alpha/beta hydrolase</fullName>
    </submittedName>
</protein>
<evidence type="ECO:0000259" key="2">
    <source>
        <dbReference type="Pfam" id="PF12146"/>
    </source>
</evidence>
<reference evidence="3 4" key="1">
    <citation type="submission" date="2019-08" db="EMBL/GenBank/DDBJ databases">
        <title>Paraburkholderia sp. DCY113.</title>
        <authorList>
            <person name="Kang J."/>
        </authorList>
    </citation>
    <scope>NUCLEOTIDE SEQUENCE [LARGE SCALE GENOMIC DNA]</scope>
    <source>
        <strain evidence="3 4">DCY113</strain>
    </source>
</reference>
<sequence>MSLAAMCASARTVDLGVSPNRPTRDVQKDNMTQAPERFSEAASVSRSEENETNTPNYKMHPVDFGGHFGWLYEPLPAAGENGRSGIVLCGPLGHEALWLHQTLRSLTDRLAARGFAVLRFDYAGTGDSIDIGGLVEPSRWVDEAVEAVSFLKHATGVERVALVGFRFGAMVAAQAARAASVDAVGLIAPVVGGRQFVREMTALHRTWLDKVAHDVRNDVAPADAFDVLGHRFSRAAIDEIAKHDLRRASTPPAAKLLIVHTAGQGASHELADVYGKLGAQVDSLPFPEYALALQPAWMATLPQATLGSVEAWFAREFAESSAPLPRAASDAAILPFPSRRPSDLSDSSGVVETPVQLADGRLFGFLCEPGGRRERAPLVVIANTGTTHHVGDGRFNVELARSLARAGIASLRVDPHGIGDSPHAHTVVNPSLLSYEQLADDTSLAVDWAVDRGHPRVAVFGICSGAYLSLQVAEKNPSVSAMLLVNLQRFEFPVDFRMCDALKIGSGSTRAHFRAMLRVRKWAQVLRGEVGLRPVLRTLSRYAMDAFVSNAAALAGDANGNAGNRGSRARRRMKDLDARGVRVQLLFSPLDRGLDELRMHFGPGGRRLNKLAHARAMVIPNMDHEVLNRVARQQVAALCETFFHQAFAAAKAGDTSHEEQPNVRVRGRRGSFDPTSS</sequence>
<accession>A0A5B0G689</accession>
<name>A0A5B0G689_9BURK</name>
<feature type="region of interest" description="Disordered" evidence="1">
    <location>
        <begin position="650"/>
        <end position="677"/>
    </location>
</feature>
<evidence type="ECO:0000256" key="1">
    <source>
        <dbReference type="SAM" id="MobiDB-lite"/>
    </source>
</evidence>
<dbReference type="Proteomes" id="UP000325273">
    <property type="component" value="Unassembled WGS sequence"/>
</dbReference>
<dbReference type="InterPro" id="IPR029058">
    <property type="entry name" value="AB_hydrolase_fold"/>
</dbReference>
<evidence type="ECO:0000313" key="4">
    <source>
        <dbReference type="Proteomes" id="UP000325273"/>
    </source>
</evidence>
<gene>
    <name evidence="3" type="ORF">FVF58_42910</name>
</gene>
<keyword evidence="3" id="KW-0378">Hydrolase</keyword>
<dbReference type="Gene3D" id="3.40.50.1820">
    <property type="entry name" value="alpha/beta hydrolase"/>
    <property type="match status" value="2"/>
</dbReference>
<organism evidence="3 4">
    <name type="scientific">Paraburkholderia panacisoli</name>
    <dbReference type="NCBI Taxonomy" id="2603818"/>
    <lineage>
        <taxon>Bacteria</taxon>
        <taxon>Pseudomonadati</taxon>
        <taxon>Pseudomonadota</taxon>
        <taxon>Betaproteobacteria</taxon>
        <taxon>Burkholderiales</taxon>
        <taxon>Burkholderiaceae</taxon>
        <taxon>Paraburkholderia</taxon>
    </lineage>
</organism>
<dbReference type="InterPro" id="IPR022742">
    <property type="entry name" value="Hydrolase_4"/>
</dbReference>
<proteinExistence type="predicted"/>
<dbReference type="SUPFAM" id="SSF53474">
    <property type="entry name" value="alpha/beta-Hydrolases"/>
    <property type="match status" value="2"/>
</dbReference>
<dbReference type="PANTHER" id="PTHR43265">
    <property type="entry name" value="ESTERASE ESTD"/>
    <property type="match status" value="1"/>
</dbReference>
<dbReference type="PANTHER" id="PTHR43265:SF1">
    <property type="entry name" value="ESTERASE ESTD"/>
    <property type="match status" value="1"/>
</dbReference>
<feature type="domain" description="Serine aminopeptidase S33" evidence="2">
    <location>
        <begin position="104"/>
        <end position="216"/>
    </location>
</feature>
<dbReference type="AlphaFoldDB" id="A0A5B0G689"/>
<comment type="caution">
    <text evidence="3">The sequence shown here is derived from an EMBL/GenBank/DDBJ whole genome shotgun (WGS) entry which is preliminary data.</text>
</comment>
<evidence type="ECO:0000313" key="3">
    <source>
        <dbReference type="EMBL" id="KAA0998896.1"/>
    </source>
</evidence>